<dbReference type="InterPro" id="IPR005337">
    <property type="entry name" value="RapZ-like"/>
</dbReference>
<dbReference type="Proteomes" id="UP000450000">
    <property type="component" value="Unassembled WGS sequence"/>
</dbReference>
<protein>
    <recommendedName>
        <fullName evidence="1">RapZ C-terminal domain-containing protein</fullName>
    </recommendedName>
</protein>
<dbReference type="PANTHER" id="PTHR30448">
    <property type="entry name" value="RNASE ADAPTER PROTEIN RAPZ"/>
    <property type="match status" value="1"/>
</dbReference>
<name>A0A6N7L338_9ACTN</name>
<sequence>MARAVRTSDEGEHHMQIEIISFGYLHGPVPEAELVLDLRKHFKDPHVSPTLRYLTARDQEVRDAVKATPGILQVVAATITMAQSYAMGPGAETSVFRIAVGCVGGRHRAAATAELLQTGLTAAQFDVTTLTHRDLDQPVVESGRETGRVERYAEVIEPALVALWNELGEDDEFDTQVGAENAAMALVKAGY</sequence>
<organism evidence="3 4">
    <name type="scientific">Streptomyces kaniharaensis</name>
    <dbReference type="NCBI Taxonomy" id="212423"/>
    <lineage>
        <taxon>Bacteria</taxon>
        <taxon>Bacillati</taxon>
        <taxon>Actinomycetota</taxon>
        <taxon>Actinomycetes</taxon>
        <taxon>Kitasatosporales</taxon>
        <taxon>Streptomycetaceae</taxon>
        <taxon>Streptomyces</taxon>
    </lineage>
</organism>
<evidence type="ECO:0000313" key="4">
    <source>
        <dbReference type="Proteomes" id="UP000450000"/>
    </source>
</evidence>
<dbReference type="Pfam" id="PF22740">
    <property type="entry name" value="PapZ_C"/>
    <property type="match status" value="1"/>
</dbReference>
<evidence type="ECO:0000313" key="2">
    <source>
        <dbReference type="EMBL" id="MQS18004.1"/>
    </source>
</evidence>
<accession>A0A6N7L338</accession>
<evidence type="ECO:0000259" key="1">
    <source>
        <dbReference type="Pfam" id="PF22740"/>
    </source>
</evidence>
<dbReference type="PANTHER" id="PTHR30448:SF0">
    <property type="entry name" value="RNASE ADAPTER PROTEIN RAPZ"/>
    <property type="match status" value="1"/>
</dbReference>
<dbReference type="EMBL" id="WBOF01000010">
    <property type="protein sequence ID" value="MQS18041.1"/>
    <property type="molecule type" value="Genomic_DNA"/>
</dbReference>
<dbReference type="AlphaFoldDB" id="A0A6N7L338"/>
<dbReference type="GO" id="GO:0005524">
    <property type="term" value="F:ATP binding"/>
    <property type="evidence" value="ECO:0007669"/>
    <property type="project" value="InterPro"/>
</dbReference>
<dbReference type="InterPro" id="IPR053931">
    <property type="entry name" value="RapZ_C"/>
</dbReference>
<dbReference type="OrthoDB" id="3217588at2"/>
<reference evidence="3 4" key="1">
    <citation type="submission" date="2019-09" db="EMBL/GenBank/DDBJ databases">
        <title>Genome Sequences of Streptomyces kaniharaensis ATCC 21070.</title>
        <authorList>
            <person name="Zhu W."/>
            <person name="De Crecy-Lagard V."/>
            <person name="Richards N.G."/>
        </authorList>
    </citation>
    <scope>NUCLEOTIDE SEQUENCE [LARGE SCALE GENOMIC DNA]</scope>
    <source>
        <strain evidence="3 4">SF-557</strain>
    </source>
</reference>
<gene>
    <name evidence="2" type="ORF">F7Q99_38910</name>
    <name evidence="3" type="ORF">F7Q99_39105</name>
</gene>
<evidence type="ECO:0000313" key="3">
    <source>
        <dbReference type="EMBL" id="MQS18041.1"/>
    </source>
</evidence>
<keyword evidence="4" id="KW-1185">Reference proteome</keyword>
<comment type="caution">
    <text evidence="3">The sequence shown here is derived from an EMBL/GenBank/DDBJ whole genome shotgun (WGS) entry which is preliminary data.</text>
</comment>
<dbReference type="EMBL" id="WBOF01000010">
    <property type="protein sequence ID" value="MQS18004.1"/>
    <property type="molecule type" value="Genomic_DNA"/>
</dbReference>
<proteinExistence type="predicted"/>
<feature type="domain" description="RapZ C-terminal" evidence="1">
    <location>
        <begin position="15"/>
        <end position="135"/>
    </location>
</feature>